<keyword evidence="2" id="KW-0677">Repeat</keyword>
<dbReference type="EMBL" id="CM001221">
    <property type="protein sequence ID" value="AES96359.1"/>
    <property type="molecule type" value="Genomic_DNA"/>
</dbReference>
<dbReference type="Gene3D" id="3.40.50.300">
    <property type="entry name" value="P-loop containing nucleotide triphosphate hydrolases"/>
    <property type="match status" value="1"/>
</dbReference>
<dbReference type="InterPro" id="IPR044974">
    <property type="entry name" value="Disease_R_plants"/>
</dbReference>
<evidence type="ECO:0000256" key="2">
    <source>
        <dbReference type="ARBA" id="ARBA00022737"/>
    </source>
</evidence>
<evidence type="ECO:0000256" key="3">
    <source>
        <dbReference type="SAM" id="MobiDB-lite"/>
    </source>
</evidence>
<gene>
    <name evidence="6" type="ordered locus">MTR_5g036240</name>
</gene>
<dbReference type="SUPFAM" id="SSF52058">
    <property type="entry name" value="L domain-like"/>
    <property type="match status" value="1"/>
</dbReference>
<dbReference type="SUPFAM" id="SSF52540">
    <property type="entry name" value="P-loop containing nucleoside triphosphate hydrolases"/>
    <property type="match status" value="1"/>
</dbReference>
<dbReference type="GO" id="GO:0043531">
    <property type="term" value="F:ADP binding"/>
    <property type="evidence" value="ECO:0007669"/>
    <property type="project" value="InterPro"/>
</dbReference>
<reference evidence="6 7" key="2">
    <citation type="journal article" date="2014" name="BMC Genomics">
        <title>An improved genome release (version Mt4.0) for the model legume Medicago truncatula.</title>
        <authorList>
            <person name="Tang H."/>
            <person name="Krishnakumar V."/>
            <person name="Bidwell S."/>
            <person name="Rosen B."/>
            <person name="Chan A."/>
            <person name="Zhou S."/>
            <person name="Gentzbittel L."/>
            <person name="Childs K.L."/>
            <person name="Yandell M."/>
            <person name="Gundlach H."/>
            <person name="Mayer K.F."/>
            <person name="Schwartz D.C."/>
            <person name="Town C.D."/>
        </authorList>
    </citation>
    <scope>GENOME REANNOTATION</scope>
    <source>
        <strain evidence="7">cv. Jemalong A17</strain>
    </source>
</reference>
<dbReference type="PANTHER" id="PTHR11017">
    <property type="entry name" value="LEUCINE-RICH REPEAT-CONTAINING PROTEIN"/>
    <property type="match status" value="1"/>
</dbReference>
<evidence type="ECO:0000313" key="7">
    <source>
        <dbReference type="EnsemblPlants" id="AES96359"/>
    </source>
</evidence>
<dbReference type="PRINTS" id="PR00364">
    <property type="entry name" value="DISEASERSIST"/>
</dbReference>
<sequence length="976" mass="109686">MGKVIRVRRDGNESSVVKEIVGNVLKKLDKKYLPIPDFPVGLESRAEKLIQFLRKNTRGVCLVGIWGMGGIGKSTIAKVVYNNLCYEFEDQSFLANIRQVWEKERGQIDLQEQLLSDILKTRNVKVHNVEWGKAMINERLCTKRALVILDDVSTREQLNALCGNRNGIGPGSIIIITTRDARLLDILGVDFIYEAEGLNVHESRRLFNWHAFKEANPSEAFLILSGDVVSYCGGLPLALEVLGSYLFNRRKREWQSVISKLQKIPNDQIHEKLKISFDGLEDHMEKNIFLDVCCFFIGKDRAYVTEILNGCGLHADIGIEVLIERSLLKVEKNNKLGMHALLRDMGREIVRESSPEEPEKRTRLWCFEDVVDVLAEQTGTKAIEGLVLKSQRTSRVCFNTIALKKMKKLRLLQLDNVQVIGDYECFSKQLRWLSWQGFPLKYMPENFYQKNVVAMDLKHSNLTQVWKKPQLIEGLKILNLSHSKYLKRTPDFSKLPNLEKLIMKDCQSLLEVHPSIGDLNNLLLINLKDCTSLSNLPREIYQLRTVKTLILSGCSKIDKLDEDILQMESLKTLMAANTRVKQVPFSIVRSKSIGYISLCGYKGLSHDVFPSLIRSWISPAMNSLPCIPPFGGMSKSLASLDIESNNLDLVSQSQILNSCSRLRSVSVQCDSEIQLKQEFRRFLDNLYDAGLTEVGTSQALQISDLFMRSLLFGIGSCHIVINTLGKSLSRGLTTNLGDSLPGDNYPSWLAYKGEGPSVLFQVPKDSDSCMKGIALCVLYSSTPENLATESLTSVLIINHTKFTIQIYKRDTIMSFNDEDWQGIVSNLGVGNNVEIFVAVGHGFTVKETAVYLIYDQSISTEVEPSSTIEVDPSTSTNIEPLHEVEVQSSLSVKMEASAEEQLQPSLDVKTEASAEEDVQPSPNVKIEPSAKEEAQPSPDVKMEPSLVKNEPLPNANRKIFTRLAKRVGECLCLNQK</sequence>
<name>G7K5J6_MEDTR</name>
<dbReference type="PANTHER" id="PTHR11017:SF560">
    <property type="entry name" value="RESISTANCE PROTEIN (TIR-NBS-LRR CLASS), PUTATIVE-RELATED"/>
    <property type="match status" value="1"/>
</dbReference>
<protein>
    <submittedName>
        <fullName evidence="6">TIR-NBS-LRR class disease resistance protein</fullName>
    </submittedName>
</protein>
<feature type="region of interest" description="Disordered" evidence="3">
    <location>
        <begin position="895"/>
        <end position="955"/>
    </location>
</feature>
<dbReference type="InterPro" id="IPR002182">
    <property type="entry name" value="NB-ARC"/>
</dbReference>
<dbReference type="HOGENOM" id="CLU_001561_0_2_1"/>
<dbReference type="GO" id="GO:0006952">
    <property type="term" value="P:defense response"/>
    <property type="evidence" value="ECO:0007669"/>
    <property type="project" value="InterPro"/>
</dbReference>
<keyword evidence="1" id="KW-0433">Leucine-rich repeat</keyword>
<proteinExistence type="predicted"/>
<dbReference type="Pfam" id="PF23282">
    <property type="entry name" value="WHD_ROQ1"/>
    <property type="match status" value="1"/>
</dbReference>
<reference evidence="7" key="3">
    <citation type="submission" date="2015-04" db="UniProtKB">
        <authorList>
            <consortium name="EnsemblPlants"/>
        </authorList>
    </citation>
    <scope>IDENTIFICATION</scope>
    <source>
        <strain evidence="7">cv. Jemalong A17</strain>
    </source>
</reference>
<feature type="domain" description="Disease resistance protein Roq1-like winged-helix" evidence="5">
    <location>
        <begin position="284"/>
        <end position="354"/>
    </location>
</feature>
<evidence type="ECO:0000259" key="5">
    <source>
        <dbReference type="Pfam" id="PF23282"/>
    </source>
</evidence>
<dbReference type="Proteomes" id="UP000002051">
    <property type="component" value="Chromosome 5"/>
</dbReference>
<evidence type="ECO:0000256" key="1">
    <source>
        <dbReference type="ARBA" id="ARBA00022614"/>
    </source>
</evidence>
<dbReference type="InterPro" id="IPR027417">
    <property type="entry name" value="P-loop_NTPase"/>
</dbReference>
<dbReference type="Gene3D" id="1.10.8.430">
    <property type="entry name" value="Helical domain of apoptotic protease-activating factors"/>
    <property type="match status" value="1"/>
</dbReference>
<reference evidence="6 7" key="1">
    <citation type="journal article" date="2011" name="Nature">
        <title>The Medicago genome provides insight into the evolution of rhizobial symbioses.</title>
        <authorList>
            <person name="Young N.D."/>
            <person name="Debelle F."/>
            <person name="Oldroyd G.E."/>
            <person name="Geurts R."/>
            <person name="Cannon S.B."/>
            <person name="Udvardi M.K."/>
            <person name="Benedito V.A."/>
            <person name="Mayer K.F."/>
            <person name="Gouzy J."/>
            <person name="Schoof H."/>
            <person name="Van de Peer Y."/>
            <person name="Proost S."/>
            <person name="Cook D.R."/>
            <person name="Meyers B.C."/>
            <person name="Spannagl M."/>
            <person name="Cheung F."/>
            <person name="De Mita S."/>
            <person name="Krishnakumar V."/>
            <person name="Gundlach H."/>
            <person name="Zhou S."/>
            <person name="Mudge J."/>
            <person name="Bharti A.K."/>
            <person name="Murray J.D."/>
            <person name="Naoumkina M.A."/>
            <person name="Rosen B."/>
            <person name="Silverstein K.A."/>
            <person name="Tang H."/>
            <person name="Rombauts S."/>
            <person name="Zhao P.X."/>
            <person name="Zhou P."/>
            <person name="Barbe V."/>
            <person name="Bardou P."/>
            <person name="Bechner M."/>
            <person name="Bellec A."/>
            <person name="Berger A."/>
            <person name="Berges H."/>
            <person name="Bidwell S."/>
            <person name="Bisseling T."/>
            <person name="Choisne N."/>
            <person name="Couloux A."/>
            <person name="Denny R."/>
            <person name="Deshpande S."/>
            <person name="Dai X."/>
            <person name="Doyle J.J."/>
            <person name="Dudez A.M."/>
            <person name="Farmer A.D."/>
            <person name="Fouteau S."/>
            <person name="Franken C."/>
            <person name="Gibelin C."/>
            <person name="Gish J."/>
            <person name="Goldstein S."/>
            <person name="Gonzalez A.J."/>
            <person name="Green P.J."/>
            <person name="Hallab A."/>
            <person name="Hartog M."/>
            <person name="Hua A."/>
            <person name="Humphray S.J."/>
            <person name="Jeong D.H."/>
            <person name="Jing Y."/>
            <person name="Jocker A."/>
            <person name="Kenton S.M."/>
            <person name="Kim D.J."/>
            <person name="Klee K."/>
            <person name="Lai H."/>
            <person name="Lang C."/>
            <person name="Lin S."/>
            <person name="Macmil S.L."/>
            <person name="Magdelenat G."/>
            <person name="Matthews L."/>
            <person name="McCorrison J."/>
            <person name="Monaghan E.L."/>
            <person name="Mun J.H."/>
            <person name="Najar F.Z."/>
            <person name="Nicholson C."/>
            <person name="Noirot C."/>
            <person name="O'Bleness M."/>
            <person name="Paule C.R."/>
            <person name="Poulain J."/>
            <person name="Prion F."/>
            <person name="Qin B."/>
            <person name="Qu C."/>
            <person name="Retzel E.F."/>
            <person name="Riddle C."/>
            <person name="Sallet E."/>
            <person name="Samain S."/>
            <person name="Samson N."/>
            <person name="Sanders I."/>
            <person name="Saurat O."/>
            <person name="Scarpelli C."/>
            <person name="Schiex T."/>
            <person name="Segurens B."/>
            <person name="Severin A.J."/>
            <person name="Sherrier D.J."/>
            <person name="Shi R."/>
            <person name="Sims S."/>
            <person name="Singer S.R."/>
            <person name="Sinharoy S."/>
            <person name="Sterck L."/>
            <person name="Viollet A."/>
            <person name="Wang B.B."/>
            <person name="Wang K."/>
            <person name="Wang M."/>
            <person name="Wang X."/>
            <person name="Warfsmann J."/>
            <person name="Weissenbach J."/>
            <person name="White D.D."/>
            <person name="White J.D."/>
            <person name="Wiley G.B."/>
            <person name="Wincker P."/>
            <person name="Xing Y."/>
            <person name="Yang L."/>
            <person name="Yao Z."/>
            <person name="Ying F."/>
            <person name="Zhai J."/>
            <person name="Zhou L."/>
            <person name="Zuber A."/>
            <person name="Denarie J."/>
            <person name="Dixon R.A."/>
            <person name="May G.D."/>
            <person name="Schwartz D.C."/>
            <person name="Rogers J."/>
            <person name="Quetier F."/>
            <person name="Town C.D."/>
            <person name="Roe B.A."/>
        </authorList>
    </citation>
    <scope>NUCLEOTIDE SEQUENCE [LARGE SCALE GENOMIC DNA]</scope>
    <source>
        <strain evidence="6">A17</strain>
        <strain evidence="7">cv. Jemalong A17</strain>
    </source>
</reference>
<dbReference type="OMA" id="EIMATEC"/>
<dbReference type="EnsemblPlants" id="AES96359">
    <property type="protein sequence ID" value="AES96359"/>
    <property type="gene ID" value="MTR_5g036240"/>
</dbReference>
<evidence type="ECO:0000313" key="6">
    <source>
        <dbReference type="EMBL" id="AES96359.1"/>
    </source>
</evidence>
<organism evidence="6 8">
    <name type="scientific">Medicago truncatula</name>
    <name type="common">Barrel medic</name>
    <name type="synonym">Medicago tribuloides</name>
    <dbReference type="NCBI Taxonomy" id="3880"/>
    <lineage>
        <taxon>Eukaryota</taxon>
        <taxon>Viridiplantae</taxon>
        <taxon>Streptophyta</taxon>
        <taxon>Embryophyta</taxon>
        <taxon>Tracheophyta</taxon>
        <taxon>Spermatophyta</taxon>
        <taxon>Magnoliopsida</taxon>
        <taxon>eudicotyledons</taxon>
        <taxon>Gunneridae</taxon>
        <taxon>Pentapetalae</taxon>
        <taxon>rosids</taxon>
        <taxon>fabids</taxon>
        <taxon>Fabales</taxon>
        <taxon>Fabaceae</taxon>
        <taxon>Papilionoideae</taxon>
        <taxon>50 kb inversion clade</taxon>
        <taxon>NPAAA clade</taxon>
        <taxon>Hologalegina</taxon>
        <taxon>IRL clade</taxon>
        <taxon>Trifolieae</taxon>
        <taxon>Medicago</taxon>
    </lineage>
</organism>
<dbReference type="Pfam" id="PF00931">
    <property type="entry name" value="NB-ARC"/>
    <property type="match status" value="1"/>
</dbReference>
<evidence type="ECO:0000259" key="4">
    <source>
        <dbReference type="Pfam" id="PF00931"/>
    </source>
</evidence>
<dbReference type="Gene3D" id="3.80.10.10">
    <property type="entry name" value="Ribonuclease Inhibitor"/>
    <property type="match status" value="1"/>
</dbReference>
<keyword evidence="8" id="KW-1185">Reference proteome</keyword>
<accession>G7K5J6</accession>
<dbReference type="AlphaFoldDB" id="G7K5J6"/>
<dbReference type="InterPro" id="IPR042197">
    <property type="entry name" value="Apaf_helical"/>
</dbReference>
<dbReference type="eggNOG" id="ENOG502QQJE">
    <property type="taxonomic scope" value="Eukaryota"/>
</dbReference>
<evidence type="ECO:0000313" key="8">
    <source>
        <dbReference type="Proteomes" id="UP000002051"/>
    </source>
</evidence>
<dbReference type="InterPro" id="IPR032675">
    <property type="entry name" value="LRR_dom_sf"/>
</dbReference>
<dbReference type="InterPro" id="IPR058192">
    <property type="entry name" value="WHD_ROQ1-like"/>
</dbReference>
<dbReference type="PaxDb" id="3880-AES96359"/>
<feature type="domain" description="NB-ARC" evidence="4">
    <location>
        <begin position="43"/>
        <end position="214"/>
    </location>
</feature>